<evidence type="ECO:0000256" key="1">
    <source>
        <dbReference type="ARBA" id="ARBA00007613"/>
    </source>
</evidence>
<protein>
    <submittedName>
        <fullName evidence="3">TolC family protein</fullName>
    </submittedName>
</protein>
<keyword evidence="4" id="KW-1185">Reference proteome</keyword>
<proteinExistence type="inferred from homology"/>
<dbReference type="GO" id="GO:0015562">
    <property type="term" value="F:efflux transmembrane transporter activity"/>
    <property type="evidence" value="ECO:0007669"/>
    <property type="project" value="InterPro"/>
</dbReference>
<dbReference type="Gene3D" id="1.20.1600.10">
    <property type="entry name" value="Outer membrane efflux proteins (OEP)"/>
    <property type="match status" value="1"/>
</dbReference>
<comment type="caution">
    <text evidence="3">The sequence shown here is derived from an EMBL/GenBank/DDBJ whole genome shotgun (WGS) entry which is preliminary data.</text>
</comment>
<dbReference type="Proteomes" id="UP000438760">
    <property type="component" value="Unassembled WGS sequence"/>
</dbReference>
<evidence type="ECO:0000313" key="4">
    <source>
        <dbReference type="Proteomes" id="UP000438760"/>
    </source>
</evidence>
<name>A0A6I3LI39_9FLAO</name>
<dbReference type="PANTHER" id="PTHR30203">
    <property type="entry name" value="OUTER MEMBRANE CATION EFFLUX PROTEIN"/>
    <property type="match status" value="1"/>
</dbReference>
<dbReference type="InterPro" id="IPR003423">
    <property type="entry name" value="OMP_efflux"/>
</dbReference>
<gene>
    <name evidence="3" type="ORF">GJV76_04830</name>
</gene>
<dbReference type="InterPro" id="IPR010131">
    <property type="entry name" value="MdtP/NodT-like"/>
</dbReference>
<evidence type="ECO:0000313" key="3">
    <source>
        <dbReference type="EMBL" id="MTG97464.1"/>
    </source>
</evidence>
<feature type="coiled-coil region" evidence="2">
    <location>
        <begin position="122"/>
        <end position="167"/>
    </location>
</feature>
<dbReference type="EMBL" id="WMJX01000006">
    <property type="protein sequence ID" value="MTG97464.1"/>
    <property type="molecule type" value="Genomic_DNA"/>
</dbReference>
<evidence type="ECO:0000256" key="2">
    <source>
        <dbReference type="SAM" id="Coils"/>
    </source>
</evidence>
<organism evidence="3 4">
    <name type="scientific">Myroides albus</name>
    <dbReference type="NCBI Taxonomy" id="2562892"/>
    <lineage>
        <taxon>Bacteria</taxon>
        <taxon>Pseudomonadati</taxon>
        <taxon>Bacteroidota</taxon>
        <taxon>Flavobacteriia</taxon>
        <taxon>Flavobacteriales</taxon>
        <taxon>Flavobacteriaceae</taxon>
        <taxon>Myroides</taxon>
    </lineage>
</organism>
<feature type="coiled-coil region" evidence="2">
    <location>
        <begin position="27"/>
        <end position="54"/>
    </location>
</feature>
<dbReference type="RefSeq" id="WP_155091511.1">
    <property type="nucleotide sequence ID" value="NZ_WMJX01000006.1"/>
</dbReference>
<reference evidence="3 4" key="1">
    <citation type="submission" date="2019-11" db="EMBL/GenBank/DDBJ databases">
        <title>Genome of Strain BIT-d1.</title>
        <authorList>
            <person name="Yang Y."/>
        </authorList>
    </citation>
    <scope>NUCLEOTIDE SEQUENCE [LARGE SCALE GENOMIC DNA]</scope>
    <source>
        <strain evidence="3 4">BIT-d1</strain>
    </source>
</reference>
<dbReference type="OrthoDB" id="9791261at2"/>
<dbReference type="PANTHER" id="PTHR30203:SF23">
    <property type="entry name" value="OUTER MEMBRANE EFFLUX PROTEIN"/>
    <property type="match status" value="1"/>
</dbReference>
<dbReference type="Pfam" id="PF02321">
    <property type="entry name" value="OEP"/>
    <property type="match status" value="1"/>
</dbReference>
<sequence>MLKKYLYIVACIAPIVIGYSQEQVISLTREELEAKFLEQNLDLLAQRLEISQAEAQLIQARLWPNPTFEISEVNLWKTTDIEEQPIIFKNWGEAQQISLHLEQEIQTAGKRRKNIALQKLTIEEKEKEFESILREAKLELRKNISQLQLLQKQLNIYNQQIDKTKSLNKAYATQLNHGNISQAEYMRLKAAELQLKKEYFELKKDYEETLKELKNFISISENLTIQISEELSLPVKEVSEMQLQDWVIDAMELRPDVLLSRNLEKQSIKRLEIEKAERVPDFTVAIDYDRGGNIMRDFVGLGLSFDLPIFNRNKGGIKEAKLEIEKTKLETQSKVNEITNEIIEAFRNYNNALSLYQEIDKDYEVQLDKIIEAYFRNFEKRNVSLIEYLDFVEAYLDNKNLILETKKDVIDYFEVLQYAIGKEL</sequence>
<dbReference type="SUPFAM" id="SSF56954">
    <property type="entry name" value="Outer membrane efflux proteins (OEP)"/>
    <property type="match status" value="1"/>
</dbReference>
<accession>A0A6I3LI39</accession>
<comment type="similarity">
    <text evidence="1">Belongs to the outer membrane factor (OMF) (TC 1.B.17) family.</text>
</comment>
<dbReference type="AlphaFoldDB" id="A0A6I3LI39"/>
<keyword evidence="2" id="KW-0175">Coiled coil</keyword>